<protein>
    <recommendedName>
        <fullName evidence="2">DUF4423 domain-containing protein</fullName>
    </recommendedName>
</protein>
<sequence>MNIFDFDNYKDFFNSWIKSQPNRGRGLLSQLAKALQVNTTLMSLIFKGNSHLTQEQAIVTAQFLGLMPLQSDYFIQLVNLERTARPQARQYIQQKLSDIKQQAENLQSRLNAKSELETSDYAQFFSHWIYTALFLQVAIHEKIERAQLSKIFNCDNALVHEAIEFLVQTSVLSEANGFLSMGVTQIYIGQQSQFLRNHLSNWRQRSIEVIQNNSLKENIFYSCPIVLSQSDAQLIAEKIRTLIEDFNKIAGPSKSEKLMCLNVDWFSLGKSE</sequence>
<reference evidence="3 4" key="1">
    <citation type="journal article" date="2013" name="ISME J.">
        <title>By their genes ye shall know them: genomic signatures of predatory bacteria.</title>
        <authorList>
            <person name="Pasternak Z."/>
            <person name="Pietrokovski S."/>
            <person name="Rotem O."/>
            <person name="Gophna U."/>
            <person name="Lurie-Weinberger M.N."/>
            <person name="Jurkevitch E."/>
        </authorList>
    </citation>
    <scope>NUCLEOTIDE SEQUENCE [LARGE SCALE GENOMIC DNA]</scope>
    <source>
        <strain evidence="3 4">JSS</strain>
    </source>
</reference>
<dbReference type="Pfam" id="PF14394">
    <property type="entry name" value="DUF4423"/>
    <property type="match status" value="1"/>
</dbReference>
<dbReference type="AlphaFoldDB" id="M4V4R1"/>
<gene>
    <name evidence="3" type="ORF">A11Q_107</name>
</gene>
<feature type="coiled-coil region" evidence="1">
    <location>
        <begin position="89"/>
        <end position="116"/>
    </location>
</feature>
<dbReference type="NCBIfam" id="TIGR02147">
    <property type="entry name" value="Fsuc_second"/>
    <property type="match status" value="1"/>
</dbReference>
<dbReference type="InterPro" id="IPR025537">
    <property type="entry name" value="DUF4423"/>
</dbReference>
<dbReference type="PATRIC" id="fig|1184267.3.peg.109"/>
<name>M4V4R1_9BACT</name>
<evidence type="ECO:0000256" key="1">
    <source>
        <dbReference type="SAM" id="Coils"/>
    </source>
</evidence>
<evidence type="ECO:0000259" key="2">
    <source>
        <dbReference type="Pfam" id="PF14394"/>
    </source>
</evidence>
<organism evidence="3 4">
    <name type="scientific">Pseudobdellovibrio exovorus JSS</name>
    <dbReference type="NCBI Taxonomy" id="1184267"/>
    <lineage>
        <taxon>Bacteria</taxon>
        <taxon>Pseudomonadati</taxon>
        <taxon>Bdellovibrionota</taxon>
        <taxon>Bdellovibrionia</taxon>
        <taxon>Bdellovibrionales</taxon>
        <taxon>Pseudobdellovibrionaceae</taxon>
        <taxon>Pseudobdellovibrio</taxon>
    </lineage>
</organism>
<keyword evidence="1" id="KW-0175">Coiled coil</keyword>
<dbReference type="eggNOG" id="COG1846">
    <property type="taxonomic scope" value="Bacteria"/>
</dbReference>
<dbReference type="RefSeq" id="WP_015468817.1">
    <property type="nucleotide sequence ID" value="NC_020813.1"/>
</dbReference>
<accession>M4V4R1</accession>
<dbReference type="KEGG" id="bex:A11Q_107"/>
<evidence type="ECO:0000313" key="3">
    <source>
        <dbReference type="EMBL" id="AGH94327.1"/>
    </source>
</evidence>
<dbReference type="OrthoDB" id="5290839at2"/>
<proteinExistence type="predicted"/>
<feature type="domain" description="DUF4423" evidence="2">
    <location>
        <begin position="111"/>
        <end position="268"/>
    </location>
</feature>
<dbReference type="InterPro" id="IPR011873">
    <property type="entry name" value="CHP02147"/>
</dbReference>
<evidence type="ECO:0000313" key="4">
    <source>
        <dbReference type="Proteomes" id="UP000012040"/>
    </source>
</evidence>
<dbReference type="Proteomes" id="UP000012040">
    <property type="component" value="Chromosome"/>
</dbReference>
<dbReference type="HOGENOM" id="CLU_1021810_0_0_7"/>
<dbReference type="EMBL" id="CP003537">
    <property type="protein sequence ID" value="AGH94327.1"/>
    <property type="molecule type" value="Genomic_DNA"/>
</dbReference>
<keyword evidence="4" id="KW-1185">Reference proteome</keyword>